<evidence type="ECO:0000313" key="4">
    <source>
        <dbReference type="Proteomes" id="UP000276133"/>
    </source>
</evidence>
<dbReference type="PANTHER" id="PTHR45786">
    <property type="entry name" value="DNA BINDING PROTEIN-LIKE"/>
    <property type="match status" value="1"/>
</dbReference>
<dbReference type="OrthoDB" id="10058710at2759"/>
<evidence type="ECO:0000259" key="2">
    <source>
        <dbReference type="Pfam" id="PF14214"/>
    </source>
</evidence>
<accession>A0A3M7PT65</accession>
<evidence type="ECO:0000256" key="1">
    <source>
        <dbReference type="SAM" id="MobiDB-lite"/>
    </source>
</evidence>
<name>A0A3M7PT65_BRAPC</name>
<organism evidence="3 4">
    <name type="scientific">Brachionus plicatilis</name>
    <name type="common">Marine rotifer</name>
    <name type="synonym">Brachionus muelleri</name>
    <dbReference type="NCBI Taxonomy" id="10195"/>
    <lineage>
        <taxon>Eukaryota</taxon>
        <taxon>Metazoa</taxon>
        <taxon>Spiralia</taxon>
        <taxon>Gnathifera</taxon>
        <taxon>Rotifera</taxon>
        <taxon>Eurotatoria</taxon>
        <taxon>Monogononta</taxon>
        <taxon>Pseudotrocha</taxon>
        <taxon>Ploima</taxon>
        <taxon>Brachionidae</taxon>
        <taxon>Brachionus</taxon>
    </lineage>
</organism>
<protein>
    <recommendedName>
        <fullName evidence="2">Helitron helicase-like domain-containing protein</fullName>
    </recommendedName>
</protein>
<proteinExistence type="predicted"/>
<feature type="region of interest" description="Disordered" evidence="1">
    <location>
        <begin position="648"/>
        <end position="685"/>
    </location>
</feature>
<keyword evidence="4" id="KW-1185">Reference proteome</keyword>
<comment type="caution">
    <text evidence="3">The sequence shown here is derived from an EMBL/GenBank/DDBJ whole genome shotgun (WGS) entry which is preliminary data.</text>
</comment>
<dbReference type="AlphaFoldDB" id="A0A3M7PT65"/>
<feature type="region of interest" description="Disordered" evidence="1">
    <location>
        <begin position="113"/>
        <end position="164"/>
    </location>
</feature>
<feature type="compositionally biased region" description="Basic and acidic residues" evidence="1">
    <location>
        <begin position="135"/>
        <end position="153"/>
    </location>
</feature>
<evidence type="ECO:0000313" key="3">
    <source>
        <dbReference type="EMBL" id="RNA02347.1"/>
    </source>
</evidence>
<dbReference type="Proteomes" id="UP000276133">
    <property type="component" value="Unassembled WGS sequence"/>
</dbReference>
<dbReference type="EMBL" id="REGN01008915">
    <property type="protein sequence ID" value="RNA02347.1"/>
    <property type="molecule type" value="Genomic_DNA"/>
</dbReference>
<gene>
    <name evidence="3" type="ORF">BpHYR1_007527</name>
</gene>
<feature type="compositionally biased region" description="Basic and acidic residues" evidence="1">
    <location>
        <begin position="113"/>
        <end position="125"/>
    </location>
</feature>
<dbReference type="InterPro" id="IPR025476">
    <property type="entry name" value="Helitron_helicase-like"/>
</dbReference>
<dbReference type="PANTHER" id="PTHR45786:SF74">
    <property type="entry name" value="ATP-DEPENDENT DNA HELICASE"/>
    <property type="match status" value="1"/>
</dbReference>
<feature type="domain" description="Helitron helicase-like" evidence="2">
    <location>
        <begin position="539"/>
        <end position="602"/>
    </location>
</feature>
<dbReference type="STRING" id="10195.A0A3M7PT65"/>
<feature type="region of interest" description="Disordered" evidence="1">
    <location>
        <begin position="594"/>
        <end position="633"/>
    </location>
</feature>
<sequence>MSLDHEQSIVDQQMTSLTHEADIANLTSVLDQSLSIIEDPSEAGNSFQLNFVKKTPVSIEWEVSQKMELIESVSTDEPPYPNISRDIRDRIRREIEMLEQIAERLTRNFERERNIRAKETPEQTFERQTVQAQLQRERRANETNDVKDAERQKNKSANETPAQCAERLQKNRDYYARQKENETPQQRMDRLGLNYEQRREQRHNLATHMLWSIPRHTVVVTDDQGELNNVCEFCKAPFWNGERNSAGIYTKCCERNKIMVPQFDRIHPTLDRWTNAAIRTGRDLVDSNDFLTNIRQYNSLFAMCTVISNFDPQDLDNRGNDQRRLNARRNFRLPFLYKVHGAMYYRMQPMFNGPNGVMRTRAAQYLMMDSDRSIFDHMRRNWAQDHGDVSEKVIQLLNEMLRQSNSLVQLFRNNREILAYQNARDPMRIGMWMTRFVPGNTNVPINAKGRRQIIDAAVNGEVAAVFNDQDGLPADGIIMYAEARQQQLNLINIVPQTVNNHMQSIDMRSPNCDPLCFPLLFPYGEAGYDERYEHNQAVHPRDGLPNEIFRMSKLFQEYIVSAWMKIEKNNLQFLRTHQNQLRILDYQGVMERLNQPNFNPNEPIDQSDEEHENENYEVQLNRPDNINRESVSNDEDAVNVALNEAENNVNANGNNENNNTDVNGVNLNNVPDDDVNQLNNPVVYD</sequence>
<dbReference type="Pfam" id="PF14214">
    <property type="entry name" value="Helitron_like_N"/>
    <property type="match status" value="1"/>
</dbReference>
<feature type="compositionally biased region" description="Polar residues" evidence="1">
    <location>
        <begin position="616"/>
        <end position="630"/>
    </location>
</feature>
<reference evidence="3 4" key="1">
    <citation type="journal article" date="2018" name="Sci. Rep.">
        <title>Genomic signatures of local adaptation to the degree of environmental predictability in rotifers.</title>
        <authorList>
            <person name="Franch-Gras L."/>
            <person name="Hahn C."/>
            <person name="Garcia-Roger E.M."/>
            <person name="Carmona M.J."/>
            <person name="Serra M."/>
            <person name="Gomez A."/>
        </authorList>
    </citation>
    <scope>NUCLEOTIDE SEQUENCE [LARGE SCALE GENOMIC DNA]</scope>
    <source>
        <strain evidence="3">HYR1</strain>
    </source>
</reference>